<evidence type="ECO:0000256" key="2">
    <source>
        <dbReference type="ARBA" id="ARBA00022603"/>
    </source>
</evidence>
<dbReference type="CDD" id="cd02440">
    <property type="entry name" value="AdoMet_MTases"/>
    <property type="match status" value="1"/>
</dbReference>
<dbReference type="EMBL" id="CP139558">
    <property type="protein sequence ID" value="WPU93390.1"/>
    <property type="molecule type" value="Genomic_DNA"/>
</dbReference>
<evidence type="ECO:0000259" key="4">
    <source>
        <dbReference type="Pfam" id="PF08241"/>
    </source>
</evidence>
<name>A0ABZ0TJQ8_9SPHI</name>
<evidence type="ECO:0000313" key="6">
    <source>
        <dbReference type="Proteomes" id="UP001324380"/>
    </source>
</evidence>
<accession>A0ABZ0TJQ8</accession>
<keyword evidence="6" id="KW-1185">Reference proteome</keyword>
<dbReference type="GO" id="GO:0032259">
    <property type="term" value="P:methylation"/>
    <property type="evidence" value="ECO:0007669"/>
    <property type="project" value="UniProtKB-KW"/>
</dbReference>
<dbReference type="PANTHER" id="PTHR44942">
    <property type="entry name" value="METHYLTRANSF_11 DOMAIN-CONTAINING PROTEIN"/>
    <property type="match status" value="1"/>
</dbReference>
<dbReference type="InterPro" id="IPR013216">
    <property type="entry name" value="Methyltransf_11"/>
</dbReference>
<evidence type="ECO:0000313" key="5">
    <source>
        <dbReference type="EMBL" id="WPU93390.1"/>
    </source>
</evidence>
<evidence type="ECO:0000256" key="3">
    <source>
        <dbReference type="ARBA" id="ARBA00022679"/>
    </source>
</evidence>
<keyword evidence="3 5" id="KW-0808">Transferase</keyword>
<evidence type="ECO:0000256" key="1">
    <source>
        <dbReference type="ARBA" id="ARBA00008361"/>
    </source>
</evidence>
<dbReference type="Gene3D" id="3.40.50.150">
    <property type="entry name" value="Vaccinia Virus protein VP39"/>
    <property type="match status" value="1"/>
</dbReference>
<dbReference type="PANTHER" id="PTHR44942:SF4">
    <property type="entry name" value="METHYLTRANSFERASE TYPE 11 DOMAIN-CONTAINING PROTEIN"/>
    <property type="match status" value="1"/>
</dbReference>
<dbReference type="SUPFAM" id="SSF53335">
    <property type="entry name" value="S-adenosyl-L-methionine-dependent methyltransferases"/>
    <property type="match status" value="1"/>
</dbReference>
<sequence>MMSSEPTKRFSNRVNDYVKYRPGYPAEVISTLQQECGLNQNSIIADIGAGTGIFTALLLTQGYKVYAVEPNGDMRQSAIEQLGGNENFIPVIGTAEATTLPDSSINLVVCAQAFHWFSNSNTRAEFNRILVKDGYVALIWNNRLANADEFATEYDALLKLDSIDYNKVNHQNIRDIDFKGFFRDGNYKVIRFPNLQVFDEDGLIGRAYSSSYVPAKDTDAGKAFLKPLKELFEKHNKNGKVNFHYQTEIYLGRV</sequence>
<protein>
    <submittedName>
        <fullName evidence="5">Class I SAM-dependent methyltransferase</fullName>
        <ecNumber evidence="5">2.1.1.-</ecNumber>
    </submittedName>
</protein>
<gene>
    <name evidence="5" type="ORF">SNE25_29145</name>
</gene>
<dbReference type="Proteomes" id="UP001324380">
    <property type="component" value="Chromosome"/>
</dbReference>
<comment type="similarity">
    <text evidence="1">Belongs to the methyltransferase superfamily.</text>
</comment>
<dbReference type="RefSeq" id="WP_321562526.1">
    <property type="nucleotide sequence ID" value="NZ_CP139558.1"/>
</dbReference>
<organism evidence="5 6">
    <name type="scientific">Mucilaginibacter sabulilitoris</name>
    <dbReference type="NCBI Taxonomy" id="1173583"/>
    <lineage>
        <taxon>Bacteria</taxon>
        <taxon>Pseudomonadati</taxon>
        <taxon>Bacteroidota</taxon>
        <taxon>Sphingobacteriia</taxon>
        <taxon>Sphingobacteriales</taxon>
        <taxon>Sphingobacteriaceae</taxon>
        <taxon>Mucilaginibacter</taxon>
    </lineage>
</organism>
<dbReference type="EC" id="2.1.1.-" evidence="5"/>
<reference evidence="5 6" key="1">
    <citation type="submission" date="2023-11" db="EMBL/GenBank/DDBJ databases">
        <title>Analysis of the Genomes of Mucilaginibacter gossypii cycad 4 and M. sabulilitoris SNA2: microbes with the potential for plant growth promotion.</title>
        <authorList>
            <person name="Hirsch A.M."/>
            <person name="Humm E."/>
            <person name="Rubbi M."/>
            <person name="Del Vecchio G."/>
            <person name="Ha S.M."/>
            <person name="Pellegrini M."/>
            <person name="Gunsalus R.P."/>
        </authorList>
    </citation>
    <scope>NUCLEOTIDE SEQUENCE [LARGE SCALE GENOMIC DNA]</scope>
    <source>
        <strain evidence="5 6">SNA2</strain>
    </source>
</reference>
<feature type="domain" description="Methyltransferase type 11" evidence="4">
    <location>
        <begin position="46"/>
        <end position="137"/>
    </location>
</feature>
<keyword evidence="2 5" id="KW-0489">Methyltransferase</keyword>
<dbReference type="InterPro" id="IPR029063">
    <property type="entry name" value="SAM-dependent_MTases_sf"/>
</dbReference>
<dbReference type="GO" id="GO:0008168">
    <property type="term" value="F:methyltransferase activity"/>
    <property type="evidence" value="ECO:0007669"/>
    <property type="project" value="UniProtKB-KW"/>
</dbReference>
<proteinExistence type="inferred from homology"/>
<dbReference type="InterPro" id="IPR051052">
    <property type="entry name" value="Diverse_substrate_MTase"/>
</dbReference>
<dbReference type="Pfam" id="PF08241">
    <property type="entry name" value="Methyltransf_11"/>
    <property type="match status" value="1"/>
</dbReference>